<dbReference type="AlphaFoldDB" id="A0AB36NV99"/>
<dbReference type="PROSITE" id="PS50110">
    <property type="entry name" value="RESPONSE_REGULATORY"/>
    <property type="match status" value="1"/>
</dbReference>
<evidence type="ECO:0000256" key="1">
    <source>
        <dbReference type="PROSITE-ProRule" id="PRU00169"/>
    </source>
</evidence>
<sequence>MLEQILCIDDDPITLMLCKKVIAKSSFSKEIITAPNGEEALHHFNTLKYNNKNKVSKKPELIFLDLNMPVMGGWEFLDHFTSKAYSEFNTAKVIVLSSTIDPHDLAKAKKYPIIIDFLSKPITKPMLEYLKKKMEL</sequence>
<dbReference type="InterPro" id="IPR001789">
    <property type="entry name" value="Sig_transdc_resp-reg_receiver"/>
</dbReference>
<keyword evidence="1" id="KW-0597">Phosphoprotein</keyword>
<name>A0AB36NV99_9FLAO</name>
<evidence type="ECO:0000259" key="2">
    <source>
        <dbReference type="PROSITE" id="PS50110"/>
    </source>
</evidence>
<protein>
    <submittedName>
        <fullName evidence="3 4">Response regulator</fullName>
    </submittedName>
</protein>
<organism evidence="3 6">
    <name type="scientific">Flavobacterium pectinovorum</name>
    <dbReference type="NCBI Taxonomy" id="29533"/>
    <lineage>
        <taxon>Bacteria</taxon>
        <taxon>Pseudomonadati</taxon>
        <taxon>Bacteroidota</taxon>
        <taxon>Flavobacteriia</taxon>
        <taxon>Flavobacteriales</taxon>
        <taxon>Flavobacteriaceae</taxon>
        <taxon>Flavobacterium</taxon>
    </lineage>
</organism>
<feature type="modified residue" description="4-aspartylphosphate" evidence="1">
    <location>
        <position position="65"/>
    </location>
</feature>
<dbReference type="RefSeq" id="WP_042564684.1">
    <property type="nucleotide sequence ID" value="NZ_FRBX01000003.1"/>
</dbReference>
<comment type="caution">
    <text evidence="3">The sequence shown here is derived from an EMBL/GenBank/DDBJ whole genome shotgun (WGS) entry which is preliminary data.</text>
</comment>
<dbReference type="Proteomes" id="UP000184216">
    <property type="component" value="Unassembled WGS sequence"/>
</dbReference>
<evidence type="ECO:0000313" key="3">
    <source>
        <dbReference type="EMBL" id="OXA99973.1"/>
    </source>
</evidence>
<evidence type="ECO:0000313" key="6">
    <source>
        <dbReference type="Proteomes" id="UP000198431"/>
    </source>
</evidence>
<dbReference type="Proteomes" id="UP000198431">
    <property type="component" value="Unassembled WGS sequence"/>
</dbReference>
<dbReference type="EMBL" id="MUHB01000025">
    <property type="protein sequence ID" value="OXA99973.1"/>
    <property type="molecule type" value="Genomic_DNA"/>
</dbReference>
<evidence type="ECO:0000313" key="5">
    <source>
        <dbReference type="Proteomes" id="UP000184216"/>
    </source>
</evidence>
<dbReference type="InterPro" id="IPR011006">
    <property type="entry name" value="CheY-like_superfamily"/>
</dbReference>
<evidence type="ECO:0000313" key="4">
    <source>
        <dbReference type="EMBL" id="SHM50629.1"/>
    </source>
</evidence>
<dbReference type="SUPFAM" id="SSF52172">
    <property type="entry name" value="CheY-like"/>
    <property type="match status" value="1"/>
</dbReference>
<accession>A0AB36NV99</accession>
<dbReference type="Gene3D" id="3.40.50.2300">
    <property type="match status" value="1"/>
</dbReference>
<dbReference type="Pfam" id="PF00072">
    <property type="entry name" value="Response_reg"/>
    <property type="match status" value="1"/>
</dbReference>
<dbReference type="InterPro" id="IPR052893">
    <property type="entry name" value="TCS_response_regulator"/>
</dbReference>
<dbReference type="GO" id="GO:0000160">
    <property type="term" value="P:phosphorelay signal transduction system"/>
    <property type="evidence" value="ECO:0007669"/>
    <property type="project" value="InterPro"/>
</dbReference>
<reference evidence="3 6" key="1">
    <citation type="submission" date="2016-11" db="EMBL/GenBank/DDBJ databases">
        <title>Whole genomes of Flavobacteriaceae.</title>
        <authorList>
            <person name="Stine C."/>
            <person name="Li C."/>
            <person name="Tadesse D."/>
        </authorList>
    </citation>
    <scope>NUCLEOTIDE SEQUENCE [LARGE SCALE GENOMIC DNA]</scope>
    <source>
        <strain evidence="3 6">ATCC 19366</strain>
    </source>
</reference>
<proteinExistence type="predicted"/>
<reference evidence="4 5" key="2">
    <citation type="submission" date="2016-11" db="EMBL/GenBank/DDBJ databases">
        <authorList>
            <person name="Varghese N."/>
            <person name="Submissions S."/>
        </authorList>
    </citation>
    <scope>NUCLEOTIDE SEQUENCE [LARGE SCALE GENOMIC DNA]</scope>
    <source>
        <strain evidence="4 5">DSM 6368</strain>
    </source>
</reference>
<dbReference type="EMBL" id="FRBX01000003">
    <property type="protein sequence ID" value="SHM50629.1"/>
    <property type="molecule type" value="Genomic_DNA"/>
</dbReference>
<gene>
    <name evidence="3" type="ORF">B0A72_20555</name>
    <name evidence="4" type="ORF">SAMN05444387_2667</name>
</gene>
<dbReference type="SMART" id="SM00448">
    <property type="entry name" value="REC"/>
    <property type="match status" value="1"/>
</dbReference>
<keyword evidence="5" id="KW-1185">Reference proteome</keyword>
<feature type="domain" description="Response regulatory" evidence="2">
    <location>
        <begin position="4"/>
        <end position="135"/>
    </location>
</feature>
<dbReference type="PANTHER" id="PTHR44520:SF2">
    <property type="entry name" value="RESPONSE REGULATOR RCP1"/>
    <property type="match status" value="1"/>
</dbReference>
<dbReference type="PANTHER" id="PTHR44520">
    <property type="entry name" value="RESPONSE REGULATOR RCP1-RELATED"/>
    <property type="match status" value="1"/>
</dbReference>